<evidence type="ECO:0000313" key="1">
    <source>
        <dbReference type="EMBL" id="KAI4336403.1"/>
    </source>
</evidence>
<proteinExistence type="predicted"/>
<name>A0ACB9NIR1_BAUVA</name>
<evidence type="ECO:0000313" key="2">
    <source>
        <dbReference type="Proteomes" id="UP000828941"/>
    </source>
</evidence>
<keyword evidence="2" id="KW-1185">Reference proteome</keyword>
<protein>
    <submittedName>
        <fullName evidence="1">Uncharacterized protein</fullName>
    </submittedName>
</protein>
<organism evidence="1 2">
    <name type="scientific">Bauhinia variegata</name>
    <name type="common">Purple orchid tree</name>
    <name type="synonym">Phanera variegata</name>
    <dbReference type="NCBI Taxonomy" id="167791"/>
    <lineage>
        <taxon>Eukaryota</taxon>
        <taxon>Viridiplantae</taxon>
        <taxon>Streptophyta</taxon>
        <taxon>Embryophyta</taxon>
        <taxon>Tracheophyta</taxon>
        <taxon>Spermatophyta</taxon>
        <taxon>Magnoliopsida</taxon>
        <taxon>eudicotyledons</taxon>
        <taxon>Gunneridae</taxon>
        <taxon>Pentapetalae</taxon>
        <taxon>rosids</taxon>
        <taxon>fabids</taxon>
        <taxon>Fabales</taxon>
        <taxon>Fabaceae</taxon>
        <taxon>Cercidoideae</taxon>
        <taxon>Cercideae</taxon>
        <taxon>Bauhiniinae</taxon>
        <taxon>Bauhinia</taxon>
    </lineage>
</organism>
<gene>
    <name evidence="1" type="ORF">L6164_014934</name>
</gene>
<sequence length="142" mass="16199">MIIRLQRARDQVKRFASYSESWQRTMNRSLHSTIFPSDSAREYSFTPTDRRGLLRVLEACRHSMDIRNATKTHSKIVVLGYGAYPSILASLISTYARCHRLGIAYRVLDWIFTSAGDLFTVNLIIESLMKNGHCDIAKKGDA</sequence>
<accession>A0ACB9NIR1</accession>
<dbReference type="EMBL" id="CM039431">
    <property type="protein sequence ID" value="KAI4336403.1"/>
    <property type="molecule type" value="Genomic_DNA"/>
</dbReference>
<reference evidence="1 2" key="1">
    <citation type="journal article" date="2022" name="DNA Res.">
        <title>Chromosomal-level genome assembly of the orchid tree Bauhinia variegata (Leguminosae; Cercidoideae) supports the allotetraploid origin hypothesis of Bauhinia.</title>
        <authorList>
            <person name="Zhong Y."/>
            <person name="Chen Y."/>
            <person name="Zheng D."/>
            <person name="Pang J."/>
            <person name="Liu Y."/>
            <person name="Luo S."/>
            <person name="Meng S."/>
            <person name="Qian L."/>
            <person name="Wei D."/>
            <person name="Dai S."/>
            <person name="Zhou R."/>
        </authorList>
    </citation>
    <scope>NUCLEOTIDE SEQUENCE [LARGE SCALE GENOMIC DNA]</scope>
    <source>
        <strain evidence="1">BV-YZ2020</strain>
    </source>
</reference>
<comment type="caution">
    <text evidence="1">The sequence shown here is derived from an EMBL/GenBank/DDBJ whole genome shotgun (WGS) entry which is preliminary data.</text>
</comment>
<dbReference type="Proteomes" id="UP000828941">
    <property type="component" value="Chromosome 6"/>
</dbReference>